<dbReference type="PROSITE" id="PS01048">
    <property type="entry name" value="RIBOSOMAL_S6"/>
    <property type="match status" value="1"/>
</dbReference>
<dbReference type="NCBIfam" id="TIGR00166">
    <property type="entry name" value="S6"/>
    <property type="match status" value="1"/>
</dbReference>
<dbReference type="OrthoDB" id="9812702at2"/>
<dbReference type="InterPro" id="IPR000529">
    <property type="entry name" value="Ribosomal_bS6"/>
</dbReference>
<evidence type="ECO:0000256" key="2">
    <source>
        <dbReference type="ARBA" id="ARBA00022730"/>
    </source>
</evidence>
<dbReference type="CDD" id="cd00473">
    <property type="entry name" value="bS6"/>
    <property type="match status" value="1"/>
</dbReference>
<dbReference type="InterPro" id="IPR014717">
    <property type="entry name" value="Transl_elong_EF1B/ribsomal_bS6"/>
</dbReference>
<proteinExistence type="inferred from homology"/>
<dbReference type="Gene3D" id="3.30.70.60">
    <property type="match status" value="1"/>
</dbReference>
<dbReference type="GO" id="GO:1990904">
    <property type="term" value="C:ribonucleoprotein complex"/>
    <property type="evidence" value="ECO:0007669"/>
    <property type="project" value="UniProtKB-KW"/>
</dbReference>
<evidence type="ECO:0000313" key="10">
    <source>
        <dbReference type="Proteomes" id="UP000199300"/>
    </source>
</evidence>
<keyword evidence="10" id="KW-1185">Reference proteome</keyword>
<keyword evidence="5 8" id="KW-0687">Ribonucleoprotein</keyword>
<dbReference type="GO" id="GO:0005840">
    <property type="term" value="C:ribosome"/>
    <property type="evidence" value="ECO:0007669"/>
    <property type="project" value="UniProtKB-KW"/>
</dbReference>
<dbReference type="RefSeq" id="WP_091497832.1">
    <property type="nucleotide sequence ID" value="NZ_FODJ01000007.1"/>
</dbReference>
<keyword evidence="3 8" id="KW-0694">RNA-binding</keyword>
<dbReference type="GO" id="GO:0005737">
    <property type="term" value="C:cytoplasm"/>
    <property type="evidence" value="ECO:0007669"/>
    <property type="project" value="UniProtKB-ARBA"/>
</dbReference>
<dbReference type="InterPro" id="IPR020815">
    <property type="entry name" value="Ribosomal_bS6_CS"/>
</dbReference>
<comment type="similarity">
    <text evidence="1 8">Belongs to the bacterial ribosomal protein bS6 family.</text>
</comment>
<dbReference type="InterPro" id="IPR020814">
    <property type="entry name" value="Ribosomal_S6_plastid/chlpt"/>
</dbReference>
<dbReference type="Proteomes" id="UP000199300">
    <property type="component" value="Unassembled WGS sequence"/>
</dbReference>
<dbReference type="PANTHER" id="PTHR21011:SF1">
    <property type="entry name" value="SMALL RIBOSOMAL SUBUNIT PROTEIN BS6M"/>
    <property type="match status" value="1"/>
</dbReference>
<dbReference type="FunFam" id="3.30.70.60:FF:000002">
    <property type="entry name" value="30S ribosomal protein S6"/>
    <property type="match status" value="1"/>
</dbReference>
<reference evidence="9 10" key="1">
    <citation type="submission" date="2016-10" db="EMBL/GenBank/DDBJ databases">
        <authorList>
            <person name="de Groot N.N."/>
        </authorList>
    </citation>
    <scope>NUCLEOTIDE SEQUENCE [LARGE SCALE GENOMIC DNA]</scope>
    <source>
        <strain evidence="9 10">CGMCC 1.10434</strain>
    </source>
</reference>
<sequence>MRNYEIMYIVRPNIEDDAKTAVIERFNTILTDNGAEITKVDEKGKKRLAYEINDFRDGYYVVITFKGDEKAINEFDRLAKFSDDIIRHIAIREEDQ</sequence>
<organism evidence="9 10">
    <name type="scientific">Amphibacillus marinus</name>
    <dbReference type="NCBI Taxonomy" id="872970"/>
    <lineage>
        <taxon>Bacteria</taxon>
        <taxon>Bacillati</taxon>
        <taxon>Bacillota</taxon>
        <taxon>Bacilli</taxon>
        <taxon>Bacillales</taxon>
        <taxon>Bacillaceae</taxon>
        <taxon>Amphibacillus</taxon>
    </lineage>
</organism>
<evidence type="ECO:0000256" key="1">
    <source>
        <dbReference type="ARBA" id="ARBA00009512"/>
    </source>
</evidence>
<evidence type="ECO:0000256" key="4">
    <source>
        <dbReference type="ARBA" id="ARBA00022980"/>
    </source>
</evidence>
<comment type="function">
    <text evidence="6 8">Binds together with bS18 to 16S ribosomal RNA.</text>
</comment>
<dbReference type="HAMAP" id="MF_00360">
    <property type="entry name" value="Ribosomal_bS6"/>
    <property type="match status" value="1"/>
</dbReference>
<dbReference type="InterPro" id="IPR035980">
    <property type="entry name" value="Ribosomal_bS6_sf"/>
</dbReference>
<dbReference type="Pfam" id="PF01250">
    <property type="entry name" value="Ribosomal_S6"/>
    <property type="match status" value="1"/>
</dbReference>
<dbReference type="AlphaFoldDB" id="A0A1H8PGP9"/>
<dbReference type="STRING" id="872970.SAMN04488134_10766"/>
<protein>
    <recommendedName>
        <fullName evidence="7 8">Small ribosomal subunit protein bS6</fullName>
    </recommendedName>
</protein>
<evidence type="ECO:0000256" key="6">
    <source>
        <dbReference type="ARBA" id="ARBA00035104"/>
    </source>
</evidence>
<evidence type="ECO:0000256" key="5">
    <source>
        <dbReference type="ARBA" id="ARBA00023274"/>
    </source>
</evidence>
<dbReference type="SUPFAM" id="SSF54995">
    <property type="entry name" value="Ribosomal protein S6"/>
    <property type="match status" value="1"/>
</dbReference>
<dbReference type="PANTHER" id="PTHR21011">
    <property type="entry name" value="MITOCHONDRIAL 28S RIBOSOMAL PROTEIN S6"/>
    <property type="match status" value="1"/>
</dbReference>
<evidence type="ECO:0000256" key="3">
    <source>
        <dbReference type="ARBA" id="ARBA00022884"/>
    </source>
</evidence>
<evidence type="ECO:0000256" key="7">
    <source>
        <dbReference type="ARBA" id="ARBA00035294"/>
    </source>
</evidence>
<name>A0A1H8PGP9_9BACI</name>
<dbReference type="GO" id="GO:0003735">
    <property type="term" value="F:structural constituent of ribosome"/>
    <property type="evidence" value="ECO:0007669"/>
    <property type="project" value="InterPro"/>
</dbReference>
<evidence type="ECO:0000256" key="8">
    <source>
        <dbReference type="HAMAP-Rule" id="MF_00360"/>
    </source>
</evidence>
<evidence type="ECO:0000313" key="9">
    <source>
        <dbReference type="EMBL" id="SEO40996.1"/>
    </source>
</evidence>
<dbReference type="EMBL" id="FODJ01000007">
    <property type="protein sequence ID" value="SEO40996.1"/>
    <property type="molecule type" value="Genomic_DNA"/>
</dbReference>
<dbReference type="GO" id="GO:0006412">
    <property type="term" value="P:translation"/>
    <property type="evidence" value="ECO:0007669"/>
    <property type="project" value="UniProtKB-UniRule"/>
</dbReference>
<keyword evidence="4 8" id="KW-0689">Ribosomal protein</keyword>
<keyword evidence="2 8" id="KW-0699">rRNA-binding</keyword>
<gene>
    <name evidence="8" type="primary">rpsF</name>
    <name evidence="9" type="ORF">SAMN04488134_10766</name>
</gene>
<accession>A0A1H8PGP9</accession>
<dbReference type="GO" id="GO:0070181">
    <property type="term" value="F:small ribosomal subunit rRNA binding"/>
    <property type="evidence" value="ECO:0007669"/>
    <property type="project" value="TreeGrafter"/>
</dbReference>